<name>A0A918WPG3_9BACT</name>
<dbReference type="AlphaFoldDB" id="A0A918WPG3"/>
<reference evidence="2" key="2">
    <citation type="submission" date="2020-09" db="EMBL/GenBank/DDBJ databases">
        <authorList>
            <person name="Sun Q."/>
            <person name="Kim S."/>
        </authorList>
    </citation>
    <scope>NUCLEOTIDE SEQUENCE</scope>
    <source>
        <strain evidence="2">KCTC 12988</strain>
    </source>
</reference>
<organism evidence="2 3">
    <name type="scientific">Roseibacillus persicicus</name>
    <dbReference type="NCBI Taxonomy" id="454148"/>
    <lineage>
        <taxon>Bacteria</taxon>
        <taxon>Pseudomonadati</taxon>
        <taxon>Verrucomicrobiota</taxon>
        <taxon>Verrucomicrobiia</taxon>
        <taxon>Verrucomicrobiales</taxon>
        <taxon>Verrucomicrobiaceae</taxon>
        <taxon>Roseibacillus</taxon>
    </lineage>
</organism>
<dbReference type="Proteomes" id="UP000644507">
    <property type="component" value="Unassembled WGS sequence"/>
</dbReference>
<comment type="caution">
    <text evidence="2">The sequence shown here is derived from an EMBL/GenBank/DDBJ whole genome shotgun (WGS) entry which is preliminary data.</text>
</comment>
<evidence type="ECO:0000259" key="1">
    <source>
        <dbReference type="PROSITE" id="PS50925"/>
    </source>
</evidence>
<evidence type="ECO:0000313" key="2">
    <source>
        <dbReference type="EMBL" id="GHC63818.1"/>
    </source>
</evidence>
<dbReference type="SMART" id="SM01034">
    <property type="entry name" value="BLUF"/>
    <property type="match status" value="1"/>
</dbReference>
<evidence type="ECO:0000313" key="3">
    <source>
        <dbReference type="Proteomes" id="UP000644507"/>
    </source>
</evidence>
<dbReference type="RefSeq" id="WP_189572783.1">
    <property type="nucleotide sequence ID" value="NZ_BMXI01000017.1"/>
</dbReference>
<protein>
    <recommendedName>
        <fullName evidence="1">BLUF domain-containing protein</fullName>
    </recommendedName>
</protein>
<dbReference type="GO" id="GO:0071949">
    <property type="term" value="F:FAD binding"/>
    <property type="evidence" value="ECO:0007669"/>
    <property type="project" value="InterPro"/>
</dbReference>
<dbReference type="EMBL" id="BMXI01000017">
    <property type="protein sequence ID" value="GHC63818.1"/>
    <property type="molecule type" value="Genomic_DNA"/>
</dbReference>
<dbReference type="GO" id="GO:0009882">
    <property type="term" value="F:blue light photoreceptor activity"/>
    <property type="evidence" value="ECO:0007669"/>
    <property type="project" value="InterPro"/>
</dbReference>
<feature type="domain" description="BLUF" evidence="1">
    <location>
        <begin position="2"/>
        <end position="93"/>
    </location>
</feature>
<dbReference type="Pfam" id="PF04940">
    <property type="entry name" value="BLUF"/>
    <property type="match status" value="1"/>
</dbReference>
<reference evidence="2" key="1">
    <citation type="journal article" date="2014" name="Int. J. Syst. Evol. Microbiol.">
        <title>Complete genome sequence of Corynebacterium casei LMG S-19264T (=DSM 44701T), isolated from a smear-ripened cheese.</title>
        <authorList>
            <consortium name="US DOE Joint Genome Institute (JGI-PGF)"/>
            <person name="Walter F."/>
            <person name="Albersmeier A."/>
            <person name="Kalinowski J."/>
            <person name="Ruckert C."/>
        </authorList>
    </citation>
    <scope>NUCLEOTIDE SEQUENCE</scope>
    <source>
        <strain evidence="2">KCTC 12988</strain>
    </source>
</reference>
<sequence>MIFGIAYTSLALTNFDDKSLQELSQAAAEKNKSLDITGYLYYDNQLFMQYLEGRKEDVEALMTAIKDDPRHRVFVAVPLARIEKRIFPNWSMRYLPDDLPFDEKITLEDELAQIFEMTMENNLHSDEVAEAILNVTQRIATLA</sequence>
<keyword evidence="3" id="KW-1185">Reference proteome</keyword>
<proteinExistence type="predicted"/>
<dbReference type="InterPro" id="IPR036046">
    <property type="entry name" value="Acylphosphatase-like_dom_sf"/>
</dbReference>
<dbReference type="PROSITE" id="PS50925">
    <property type="entry name" value="BLUF"/>
    <property type="match status" value="1"/>
</dbReference>
<dbReference type="SUPFAM" id="SSF54975">
    <property type="entry name" value="Acylphosphatase/BLUF domain-like"/>
    <property type="match status" value="1"/>
</dbReference>
<dbReference type="Gene3D" id="3.30.70.100">
    <property type="match status" value="1"/>
</dbReference>
<accession>A0A918WPG3</accession>
<gene>
    <name evidence="2" type="ORF">GCM10007100_34240</name>
</gene>
<dbReference type="InterPro" id="IPR007024">
    <property type="entry name" value="BLUF_domain"/>
</dbReference>